<accession>A0A5J4KAN7</accession>
<dbReference type="Pfam" id="PF01935">
    <property type="entry name" value="DUF87"/>
    <property type="match status" value="1"/>
</dbReference>
<dbReference type="InterPro" id="IPR027417">
    <property type="entry name" value="P-loop_NTPase"/>
</dbReference>
<evidence type="ECO:0000313" key="3">
    <source>
        <dbReference type="EMBL" id="GER83777.1"/>
    </source>
</evidence>
<name>A0A5J4KAN7_9CHLR</name>
<dbReference type="RefSeq" id="WP_151728503.1">
    <property type="nucleotide sequence ID" value="NZ_BKZV01000003.1"/>
</dbReference>
<feature type="compositionally biased region" description="Basic and acidic residues" evidence="1">
    <location>
        <begin position="38"/>
        <end position="57"/>
    </location>
</feature>
<feature type="region of interest" description="Disordered" evidence="1">
    <location>
        <begin position="1"/>
        <end position="57"/>
    </location>
</feature>
<dbReference type="PANTHER" id="PTHR42957">
    <property type="entry name" value="HELICASE MJ1565-RELATED"/>
    <property type="match status" value="1"/>
</dbReference>
<keyword evidence="3" id="KW-0378">Hydrolase</keyword>
<reference evidence="3 4" key="1">
    <citation type="journal article" date="2019" name="Int. J. Syst. Evol. Microbiol.">
        <title>Thermogemmatispora aurantia sp. nov. and Thermogemmatispora argillosa sp. nov., within the class Ktedonobacteria, and emended description of the genus Thermogemmatispora.</title>
        <authorList>
            <person name="Zheng Y."/>
            <person name="Wang C.M."/>
            <person name="Sakai Y."/>
            <person name="Abe K."/>
            <person name="Yokota A."/>
            <person name="Yabe S."/>
        </authorList>
    </citation>
    <scope>NUCLEOTIDE SEQUENCE [LARGE SCALE GENOMIC DNA]</scope>
    <source>
        <strain evidence="3 4">A1-2</strain>
    </source>
</reference>
<keyword evidence="3" id="KW-0347">Helicase</keyword>
<gene>
    <name evidence="3" type="ORF">KTAU_24140</name>
</gene>
<dbReference type="PANTHER" id="PTHR42957:SF1">
    <property type="entry name" value="HELICASE MJ1565-RELATED"/>
    <property type="match status" value="1"/>
</dbReference>
<sequence length="679" mass="75279">MKKQHDDSNNSLWPFEELPPAKPAQTQRHRNGAPAEGAAKRIEEKEDGRGGGEETIKPFPREVFARLAKDAEHAGGEWQERDYGPGYVGQTLFDTPASEDNTVTVVLPQANIGKVPAQAPVRIESTDGRSYLGIVVRGPFAEPDGIRGDSPIVVTTSVYGTVFLPDYHGRVQVLLLGEELGGKGGQLVPQRFRPLPKSPVYVLTSEEMARVLKLDGEIELGLAIGHEELVVRVPARRKSLWCRHVGILGTTGGGKSTTVSGLVSQLQRQGFATILIDIEGEYTTINEPTDDATMLAALERRRKEPAGVGQVTIYHLVGRRTANPQTKQAAVQPFCLLFEQLSPYLVCELLEMTEAQQERYLRAYDITKQILHELKISPRAGEDASWLLELDELEEGYRGMRLEHIYDVVRACTSLVEKVEGNIEFSSPDLKAASQTVIQKIKSAAKGLPGAPSSWRALQGKLRRLLNLRIFDNREAQPLRYDQMLRQGQVAIIDLSDTDSPQINNLVIAELLRGVHLHQDERYAQLERQPERQATPSSGAGQTQAVKEGKGLVPVMVIIEEAHEFLSAERVRQMPTLFEQVARMARRGRKRWLGLVFVTQLPQHLPDEVLGLINNVILHKITDANVISRLKRSIGGIDEGLWTRLPNLAPGQAIVALDGMIQPFLVAIDPTPCKLRMVD</sequence>
<dbReference type="EMBL" id="BKZV01000003">
    <property type="protein sequence ID" value="GER83777.1"/>
    <property type="molecule type" value="Genomic_DNA"/>
</dbReference>
<protein>
    <submittedName>
        <fullName evidence="3">Bipolar DNA helicase</fullName>
    </submittedName>
</protein>
<organism evidence="3 4">
    <name type="scientific">Thermogemmatispora aurantia</name>
    <dbReference type="NCBI Taxonomy" id="2045279"/>
    <lineage>
        <taxon>Bacteria</taxon>
        <taxon>Bacillati</taxon>
        <taxon>Chloroflexota</taxon>
        <taxon>Ktedonobacteria</taxon>
        <taxon>Thermogemmatisporales</taxon>
        <taxon>Thermogemmatisporaceae</taxon>
        <taxon>Thermogemmatispora</taxon>
    </lineage>
</organism>
<dbReference type="Proteomes" id="UP000334820">
    <property type="component" value="Unassembled WGS sequence"/>
</dbReference>
<dbReference type="GO" id="GO:0004386">
    <property type="term" value="F:helicase activity"/>
    <property type="evidence" value="ECO:0007669"/>
    <property type="project" value="UniProtKB-KW"/>
</dbReference>
<proteinExistence type="predicted"/>
<keyword evidence="3" id="KW-0547">Nucleotide-binding</keyword>
<keyword evidence="3" id="KW-0067">ATP-binding</keyword>
<keyword evidence="4" id="KW-1185">Reference proteome</keyword>
<dbReference type="InterPro" id="IPR002789">
    <property type="entry name" value="HerA_central"/>
</dbReference>
<dbReference type="AlphaFoldDB" id="A0A5J4KAN7"/>
<dbReference type="SUPFAM" id="SSF52540">
    <property type="entry name" value="P-loop containing nucleoside triphosphate hydrolases"/>
    <property type="match status" value="1"/>
</dbReference>
<evidence type="ECO:0000256" key="1">
    <source>
        <dbReference type="SAM" id="MobiDB-lite"/>
    </source>
</evidence>
<evidence type="ECO:0000313" key="4">
    <source>
        <dbReference type="Proteomes" id="UP000334820"/>
    </source>
</evidence>
<dbReference type="Gene3D" id="3.40.50.300">
    <property type="entry name" value="P-loop containing nucleotide triphosphate hydrolases"/>
    <property type="match status" value="2"/>
</dbReference>
<feature type="domain" description="Helicase HerA central" evidence="2">
    <location>
        <begin position="219"/>
        <end position="513"/>
    </location>
</feature>
<evidence type="ECO:0000259" key="2">
    <source>
        <dbReference type="Pfam" id="PF01935"/>
    </source>
</evidence>
<comment type="caution">
    <text evidence="3">The sequence shown here is derived from an EMBL/GenBank/DDBJ whole genome shotgun (WGS) entry which is preliminary data.</text>
</comment>
<dbReference type="InterPro" id="IPR008571">
    <property type="entry name" value="HerA-like"/>
</dbReference>